<organism evidence="2 3">
    <name type="scientific">Streptomyces yanii</name>
    <dbReference type="NCBI Taxonomy" id="78510"/>
    <lineage>
        <taxon>Bacteria</taxon>
        <taxon>Bacillati</taxon>
        <taxon>Actinomycetota</taxon>
        <taxon>Actinomycetes</taxon>
        <taxon>Kitasatosporales</taxon>
        <taxon>Streptomycetaceae</taxon>
        <taxon>Streptomyces</taxon>
    </lineage>
</organism>
<feature type="transmembrane region" description="Helical" evidence="1">
    <location>
        <begin position="81"/>
        <end position="103"/>
    </location>
</feature>
<proteinExistence type="predicted"/>
<keyword evidence="3" id="KW-1185">Reference proteome</keyword>
<dbReference type="EMBL" id="JBHMCG010000118">
    <property type="protein sequence ID" value="MFB9576044.1"/>
    <property type="molecule type" value="Genomic_DNA"/>
</dbReference>
<keyword evidence="1" id="KW-0472">Membrane</keyword>
<accession>A0ABV5RE02</accession>
<feature type="transmembrane region" description="Helical" evidence="1">
    <location>
        <begin position="40"/>
        <end position="61"/>
    </location>
</feature>
<protein>
    <submittedName>
        <fullName evidence="2">ABC transporter permease</fullName>
    </submittedName>
</protein>
<sequence>MTTLTLAPDAPRTATELRGRFHDLFAAEWIKLWSLRSTPWVLGLSALTIIGANLSSAKYTYDHFTAGDTACMYVQTALNASFTMIAADILMLVASSVGAIVIVSEYATGMVRTTVAAVPDRRAVLAAKACVLTAVMFGYGILVAGTSFGLSQAILSGRHIGLSITHPGALRFIAAAALFAPVCALIGIGMGVLIRHSAATVVGTVLVLFFLPSFFNESHRWSADVLHAMPLTAWRRLAQVDMTNVFVSHYPATLGGAWITFVAWPLVSVVIATIAVHRRDL</sequence>
<evidence type="ECO:0000313" key="2">
    <source>
        <dbReference type="EMBL" id="MFB9576044.1"/>
    </source>
</evidence>
<feature type="transmembrane region" description="Helical" evidence="1">
    <location>
        <begin position="168"/>
        <end position="190"/>
    </location>
</feature>
<comment type="caution">
    <text evidence="2">The sequence shown here is derived from an EMBL/GenBank/DDBJ whole genome shotgun (WGS) entry which is preliminary data.</text>
</comment>
<keyword evidence="1" id="KW-1133">Transmembrane helix</keyword>
<evidence type="ECO:0000313" key="3">
    <source>
        <dbReference type="Proteomes" id="UP001589710"/>
    </source>
</evidence>
<reference evidence="2 3" key="1">
    <citation type="submission" date="2024-09" db="EMBL/GenBank/DDBJ databases">
        <authorList>
            <person name="Sun Q."/>
            <person name="Mori K."/>
        </authorList>
    </citation>
    <scope>NUCLEOTIDE SEQUENCE [LARGE SCALE GENOMIC DNA]</scope>
    <source>
        <strain evidence="2 3">JCM 3331</strain>
    </source>
</reference>
<keyword evidence="1" id="KW-0812">Transmembrane</keyword>
<feature type="transmembrane region" description="Helical" evidence="1">
    <location>
        <begin position="124"/>
        <end position="148"/>
    </location>
</feature>
<name>A0ABV5RE02_9ACTN</name>
<feature type="transmembrane region" description="Helical" evidence="1">
    <location>
        <begin position="256"/>
        <end position="276"/>
    </location>
</feature>
<dbReference type="Proteomes" id="UP001589710">
    <property type="component" value="Unassembled WGS sequence"/>
</dbReference>
<dbReference type="RefSeq" id="WP_345511248.1">
    <property type="nucleotide sequence ID" value="NZ_BAAAXD010000011.1"/>
</dbReference>
<feature type="transmembrane region" description="Helical" evidence="1">
    <location>
        <begin position="197"/>
        <end position="215"/>
    </location>
</feature>
<gene>
    <name evidence="2" type="ORF">ACFFTL_28090</name>
</gene>
<evidence type="ECO:0000256" key="1">
    <source>
        <dbReference type="SAM" id="Phobius"/>
    </source>
</evidence>